<feature type="domain" description="Cadherin" evidence="2">
    <location>
        <begin position="1835"/>
        <end position="1967"/>
    </location>
</feature>
<dbReference type="Pfam" id="PF17803">
    <property type="entry name" value="Cadherin_4"/>
    <property type="match status" value="1"/>
</dbReference>
<dbReference type="Pfam" id="PF00028">
    <property type="entry name" value="Cadherin"/>
    <property type="match status" value="1"/>
</dbReference>
<protein>
    <recommendedName>
        <fullName evidence="2">Cadherin domain-containing protein</fullName>
    </recommendedName>
</protein>
<dbReference type="GO" id="GO:0016020">
    <property type="term" value="C:membrane"/>
    <property type="evidence" value="ECO:0007669"/>
    <property type="project" value="InterPro"/>
</dbReference>
<dbReference type="InterPro" id="IPR002126">
    <property type="entry name" value="Cadherin-like_dom"/>
</dbReference>
<evidence type="ECO:0000256" key="1">
    <source>
        <dbReference type="ARBA" id="ARBA00022729"/>
    </source>
</evidence>
<feature type="domain" description="Cadherin" evidence="2">
    <location>
        <begin position="1311"/>
        <end position="1445"/>
    </location>
</feature>
<dbReference type="CDD" id="cd11304">
    <property type="entry name" value="Cadherin_repeat"/>
    <property type="match status" value="2"/>
</dbReference>
<feature type="domain" description="Cadherin" evidence="2">
    <location>
        <begin position="1588"/>
        <end position="1706"/>
    </location>
</feature>
<dbReference type="Pfam" id="PF13205">
    <property type="entry name" value="Big_5"/>
    <property type="match status" value="1"/>
</dbReference>
<dbReference type="SMART" id="SM00112">
    <property type="entry name" value="CA"/>
    <property type="match status" value="2"/>
</dbReference>
<evidence type="ECO:0000313" key="3">
    <source>
        <dbReference type="EMBL" id="RPD42823.1"/>
    </source>
</evidence>
<feature type="domain" description="Cadherin" evidence="2">
    <location>
        <begin position="2561"/>
        <end position="2659"/>
    </location>
</feature>
<evidence type="ECO:0000313" key="4">
    <source>
        <dbReference type="Proteomes" id="UP000279089"/>
    </source>
</evidence>
<dbReference type="InterPro" id="IPR032812">
    <property type="entry name" value="SbsA_Ig"/>
</dbReference>
<accession>A0A3N4N5C3</accession>
<keyword evidence="4" id="KW-1185">Reference proteome</keyword>
<dbReference type="SUPFAM" id="SSF49313">
    <property type="entry name" value="Cadherin-like"/>
    <property type="match status" value="1"/>
</dbReference>
<feature type="domain" description="Cadherin" evidence="2">
    <location>
        <begin position="1050"/>
        <end position="1184"/>
    </location>
</feature>
<dbReference type="Pfam" id="PF13585">
    <property type="entry name" value="CHU_C"/>
    <property type="match status" value="1"/>
</dbReference>
<dbReference type="InterPro" id="IPR013783">
    <property type="entry name" value="Ig-like_fold"/>
</dbReference>
<dbReference type="InterPro" id="IPR013517">
    <property type="entry name" value="FG-GAP"/>
</dbReference>
<dbReference type="GO" id="GO:0007156">
    <property type="term" value="P:homophilic cell adhesion via plasma membrane adhesion molecules"/>
    <property type="evidence" value="ECO:0007669"/>
    <property type="project" value="InterPro"/>
</dbReference>
<dbReference type="Proteomes" id="UP000279089">
    <property type="component" value="Unassembled WGS sequence"/>
</dbReference>
<dbReference type="InterPro" id="IPR040853">
    <property type="entry name" value="RapA2_cadherin-like"/>
</dbReference>
<dbReference type="PROSITE" id="PS50268">
    <property type="entry name" value="CADHERIN_2"/>
    <property type="match status" value="6"/>
</dbReference>
<dbReference type="EMBL" id="RMBX01000001">
    <property type="protein sequence ID" value="RPD42823.1"/>
    <property type="molecule type" value="Genomic_DNA"/>
</dbReference>
<dbReference type="InterPro" id="IPR028994">
    <property type="entry name" value="Integrin_alpha_N"/>
</dbReference>
<dbReference type="OrthoDB" id="355609at2"/>
<dbReference type="InterPro" id="IPR015919">
    <property type="entry name" value="Cadherin-like_sf"/>
</dbReference>
<name>A0A3N4N5C3_9BACT</name>
<feature type="domain" description="Cadherin" evidence="2">
    <location>
        <begin position="2454"/>
        <end position="2560"/>
    </location>
</feature>
<dbReference type="NCBIfam" id="TIGR04131">
    <property type="entry name" value="Bac_Flav_CTERM"/>
    <property type="match status" value="1"/>
</dbReference>
<dbReference type="Gene3D" id="2.60.40.10">
    <property type="entry name" value="Immunoglobulins"/>
    <property type="match status" value="1"/>
</dbReference>
<reference evidence="4" key="1">
    <citation type="submission" date="2018-11" db="EMBL/GenBank/DDBJ databases">
        <title>Chitinophaga lutea sp.nov., isolate from arsenic contaminated soil.</title>
        <authorList>
            <person name="Zong Y."/>
        </authorList>
    </citation>
    <scope>NUCLEOTIDE SEQUENCE [LARGE SCALE GENOMIC DNA]</scope>
    <source>
        <strain evidence="4">YLT18</strain>
    </source>
</reference>
<evidence type="ECO:0000259" key="2">
    <source>
        <dbReference type="PROSITE" id="PS50268"/>
    </source>
</evidence>
<proteinExistence type="predicted"/>
<gene>
    <name evidence="3" type="ORF">EG028_00555</name>
</gene>
<organism evidence="3 4">
    <name type="scientific">Chitinophaga barathri</name>
    <dbReference type="NCBI Taxonomy" id="1647451"/>
    <lineage>
        <taxon>Bacteria</taxon>
        <taxon>Pseudomonadati</taxon>
        <taxon>Bacteroidota</taxon>
        <taxon>Chitinophagia</taxon>
        <taxon>Chitinophagales</taxon>
        <taxon>Chitinophagaceae</taxon>
        <taxon>Chitinophaga</taxon>
    </lineage>
</organism>
<dbReference type="Pfam" id="PF13517">
    <property type="entry name" value="FG-GAP_3"/>
    <property type="match status" value="1"/>
</dbReference>
<comment type="caution">
    <text evidence="3">The sequence shown here is derived from an EMBL/GenBank/DDBJ whole genome shotgun (WGS) entry which is preliminary data.</text>
</comment>
<sequence>MCLTRVYPASNLFMKELYAKLASLALLICLYVPAFSQNQMEHAPVNPFTMTMATPGQGRMITGDFDNDGDVDILYQNGNAIGAGFGYVRNNGGGSWQDFPTAAAAGTPFNGFDFSNENLAPAGHFVFDYDNDGDMDILDRDIDGVGASLWRNENGASFTKLATPFTVPGWTLALGRMIVGDFDNDGDKDILYQVGGTAGTGIGFLRNNGSGAFTNVSPASSAGTPFSSFDFTGQQVSALTVLDYDMDGDVDIIDRDLTTSMGVWRNNAGSFVFETGPFTFLPMTLGLNRLVFGDFDVDGDPDMLYQNGSVAGAGFGYARNDGAGAYTHFATANASPGEPFNGFDFTNEQMSALFVFDYDTDGDVDIVDRDPTGSSLGVWRQAGTPPRITATSPADNATGVAKNTNIDLTFSEAVTKNTGNIYIVNTATNVTVMTIDVNSAAVTSVSTTVWRINPPADLAVSTTYAIRMDMGVFKDVDDMVTPAVSNNTTYNFTTLTPVPPTITNLNGDAVSYTEATAPVKLDVGLNATANDDQASFNGGSLNIAFTTNAVNGQDLLAIENQGSGPGQIAVSAGNVLYENVVIGTVTGGTAPNAMLISFNSATATPAAVTALIRALQYSNNSNNANGNTRTLTLTLTDSDGATATAAVTAALIRVNDIPGLTIPATVTVKEDVPTAINNISFTDADGGGLPAGVTLTVPSGTFAAAVFAGVVITGNNTGTLVLNGTSTVLNTYLATAGSITFAFPANQSFNQNITVTVSDLGNTGTPGAQTITGTIGIIGQAVNDGPSITAPASFGAAEDVQSAITGFSFADIDAGASPVTVSLSLPFVSTILAATSSGGVIVTVIDQQNIQLNGTVADINAFVAANNVLFTPAPNVTTNVPITITINDGGNTGEDPGLTGTPTSEEATVTAPIVVAPANDLPTIAAPASYTVAEDNPLTINGIIFSDVDNGTSNLNKATFTLTGGTLSATGTPQVTVTGSGTNTLALQGTRADINAFVAANSITAAFPAGYLGAASVIIEFDDAGDVGGGPLVANAGPININITAVNDAPAITAPASITSTEDQSTALSGISFSDTDAGTSTVRATFSVTSGTLNATSGGGVIVTQLTPQSVQLDGSITAINSFVGNVSFQNAPNSTANVTLNITINDNGNTGADPGTSGDATSEEATTAVTITITAANDAPTVATPASFTTAEDVTLALTGIIFSDSDAGTSVLTKATLVVTQGMLNATSGAGVTVTGSGTATLELQGTMANINAFIAASGVSFVPAANFSGIGTLNITFNDAGDTGSGGAQTGTAGPVNITVTAVNDGPAIAAPASIAAAEDQSTTLSGITLADVDAGTSAVEATFSVTSGTLSAASGGGVTVTQPTPQSVQLVGSITAINSFIGNVSFQNALNSTANVTLNITINDNGNTGVDPGTSGDATSEEATTAVTITITAANDAPTVATPASFTTAEDVTLALTGIIFSDSDAGTSVLTKATLVVTQGILNATSGAGVTVTGSGTATLELQGTMVNINAFIAASGVSFVPAANFAGTGTLNITFDDAGDTGSGGAKIGTAGPINITVTAVNDGPVITTPASIAAVEDQITALTGISFADADAGTSQVTVTFSVASGALTAASGGGVAVTQLTPQSVRLTGSVVAINSSMNNVVFLNLPDNTANVALSITVNDGGNTGADPGTSGDATSEEASATVTIIVAPANDAPAITTPFDYTTAEDVTLALTGIIFSDPDAGTSALTKATLVVTQGVLNATSGAGVTVTGNGTATVELQGTMVNINNFIAAGSVAYVPAADFTGTATLNVSFDDAGDTGTGGPQTASEGPVNINVTAVNDGPAISAPASINITEDQATALSGISFSDTDAGTSPVSVIFAVSTGTVSAASGSGVTVTQINPQAVQLDGTVTAINSFIGNVIFQNEANNTANVQMVILINDDGNTGADPGTTGTPTSEQATATVTLQIVAVNDAPVIAVPGTQTTLMNISKVFSTGNGNLISISDTDAGTNPVKVELTASLGTLTLSGITGLVFSVGDGTGDATMTFTGTLTNINAALSGLTLVPPTNHTGNIVITIHADDQGNTPAPAQTDTKTIIVGVQPITPTITGVTSTAADGIYKTGDVLSLTISFTQPVTVTGTPQLLLETGTADALANYTSGSGTTTLTFNYQVQSGNVSPDLDYTAATALTLNGGTIRNTGAMDADLTLPAPGAANSLGANKALVIDGIAPVVTAVNLPANGTYVAGQQMDFMVTFSEVVAVTGTPSLGVTLQGGAVPANYISGSGSNTLVFRYTVVAGDLDNDGIAPGSLALNGGTVRDVAGNDAVLQLQNMPSASAILVDAVVPVITGVTLPQDKIWKEGEVLDFIILFSEPVTKAGAPNPAVGLTVGATVKQLSNISGTGTNSLTFRYTVAAGDLDRNGVTLAAALALNGATLRDAAGNDALLAVNNAGDLSNIRVDAVPPVVTAGQVFTVAENSAAGTAVGTIAGTDPGSTGTLQQWAITTNINPDGDANQAFSINAATGVLTVNDAGDMNFEDQPTLIISVTVSDGVNTSAVQTVTVNVTDRPEPPLDITLSSASILENNAPNAQVGILSSTSTEPGATFTYSMAAGGADNAAFAITGNVLQAIPVLDAETKATYSIKIRSTTQAGEFLEKDFTITVTDVNEAPTLGAITDRQFCATNADQLIGLTGITAGPESGQTLTVTVASDNNALFAVLAVDNSDLRVRFAPGANGSANVTVTVKDNGGTANGGTDQATRTFRINVTSIAAPTIVSDKGLNVSKGDVVMLTASGGVTYVWDNAPGIISGQNSATLTIRPQQNAVYRVTASNAAGCSASAQVSIEVKEDYKVNSANILTPNGDGKNDRFIIQNIDSYPNNELKIFDQSGRLIYTKKGYQNEWDGRVNGKPLEEGTVYFLLDFGPGLPKVKGYITIIRDKR</sequence>
<dbReference type="Gene3D" id="2.60.40.60">
    <property type="entry name" value="Cadherins"/>
    <property type="match status" value="2"/>
</dbReference>
<dbReference type="InterPro" id="IPR026341">
    <property type="entry name" value="T9SS_type_B"/>
</dbReference>
<dbReference type="PANTHER" id="PTHR44103">
    <property type="entry name" value="PROPROTEIN CONVERTASE P"/>
    <property type="match status" value="1"/>
</dbReference>
<dbReference type="SUPFAM" id="SSF69318">
    <property type="entry name" value="Integrin alpha N-terminal domain"/>
    <property type="match status" value="1"/>
</dbReference>
<dbReference type="PANTHER" id="PTHR44103:SF1">
    <property type="entry name" value="PROPROTEIN CONVERTASE P"/>
    <property type="match status" value="1"/>
</dbReference>
<dbReference type="GO" id="GO:0005509">
    <property type="term" value="F:calcium ion binding"/>
    <property type="evidence" value="ECO:0007669"/>
    <property type="project" value="InterPro"/>
</dbReference>
<keyword evidence="1" id="KW-0732">Signal</keyword>